<keyword evidence="6 15" id="KW-0732">Signal</keyword>
<evidence type="ECO:0000256" key="5">
    <source>
        <dbReference type="ARBA" id="ARBA00022723"/>
    </source>
</evidence>
<feature type="domain" description="CUB" evidence="16">
    <location>
        <begin position="3500"/>
        <end position="3611"/>
    </location>
</feature>
<evidence type="ECO:0000313" key="18">
    <source>
        <dbReference type="EMBL" id="EDW19352.2"/>
    </source>
</evidence>
<dbReference type="InterPro" id="IPR000859">
    <property type="entry name" value="CUB_dom"/>
</dbReference>
<dbReference type="InParanoid" id="B4KUU6"/>
<feature type="domain" description="CUB" evidence="16">
    <location>
        <begin position="2237"/>
        <end position="2351"/>
    </location>
</feature>
<keyword evidence="11 14" id="KW-1015">Disulfide bond</keyword>
<dbReference type="InterPro" id="IPR000152">
    <property type="entry name" value="EGF-type_Asp/Asn_hydroxyl_site"/>
</dbReference>
<dbReference type="HOGENOM" id="CLU_000172_0_0_1"/>
<evidence type="ECO:0000256" key="14">
    <source>
        <dbReference type="PROSITE-ProRule" id="PRU00076"/>
    </source>
</evidence>
<dbReference type="KEGG" id="dmo:Dmoj_GI13733"/>
<dbReference type="InterPro" id="IPR001881">
    <property type="entry name" value="EGF-like_Ca-bd_dom"/>
</dbReference>
<evidence type="ECO:0000256" key="10">
    <source>
        <dbReference type="ARBA" id="ARBA00023136"/>
    </source>
</evidence>
<feature type="domain" description="CUB" evidence="16">
    <location>
        <begin position="1767"/>
        <end position="1877"/>
    </location>
</feature>
<dbReference type="GO" id="GO:0005509">
    <property type="term" value="F:calcium ion binding"/>
    <property type="evidence" value="ECO:0007669"/>
    <property type="project" value="InterPro"/>
</dbReference>
<dbReference type="InterPro" id="IPR018097">
    <property type="entry name" value="EGF_Ca-bd_CS"/>
</dbReference>
<feature type="domain" description="CUB" evidence="16">
    <location>
        <begin position="754"/>
        <end position="863"/>
    </location>
</feature>
<dbReference type="PROSITE" id="PS01180">
    <property type="entry name" value="CUB"/>
    <property type="match status" value="17"/>
</dbReference>
<evidence type="ECO:0000259" key="17">
    <source>
        <dbReference type="PROSITE" id="PS50026"/>
    </source>
</evidence>
<evidence type="ECO:0000256" key="4">
    <source>
        <dbReference type="ARBA" id="ARBA00022536"/>
    </source>
</evidence>
<sequence>MAIDKTQCVTFLALCLCASLPRITAGGEHDRALLHGSDDGTLLFEAAADQNITFRLMGEAATLLLNDVDIVAVLERRRRAQASAVRREPLSLDALKEQFRNVQRDLMRLGRWLTKTQNRTRRAGPTQRVLRRDIQRVQTIANTLTTLESNLLKNDCESNPCRNGGTCYDAYNAFYCTCADGWQGATCEDDVNECFKFAGTDLAVCQNDAQCINTPGSYRCVCRNGFSGAHCRLRQHVCLSNQSAELCGSHGTCLPANSAAGYVCICEPGWTWADTNVSSASASPCTRDVNECAPDVNPCHDECINLPGSFRCGACPPGYTGDGRHCRDLNECEDGNNGGCSQRPLVSCINTEGSYRCGRCPPGWTGDGRVCSEAKSNSCNGESICHPRAECEYISGTVVCSCPAGFFGHGYGADGCTEDSSRRPCDDHRCLNNGTCVLSGRGTSCICQPGYTGALCAEADACHPNPCQNNGVCHLLPGNKHQCVCPAGFTGSSCSHVRSYCGIVLREEAGSLQFPPSSSGSSSAAAPGYQPNERCAFIIRTRPGLVLNVTFGLFDLQQTPADCSADFLQLHDGSSLTARQIGRFCGTRLPLGDGRVVTTQEQLFLWFRSDNETQARGFNLTWHSQPFMCGETLQLALGDSGVLRSPSYPGKARSGLDCRWLLRAPYGNRLILRFYEITLGNGRDNGEWTTNCSNGDSLGVWESDRLLHMACQSERPAPLHSSSNQLRIVFHTDRNRADSLFQLHYEVVPGHPGCGGVFNEPSGVVSGYMNAKLCLYLIEQPYGTQIELTFLRVKLLHDCSLQQLEIFDGRTDEEPLLRRYCGEPEDSELLPVTSKSNVILLRYEYALAGLELTKSFELRYKRVCSGVYFDADVGGGVIATPNYPNSYLEQLDCTYHIRGQTGYLLRLNITDLSLSETQDEDQFSYLDVYLSRNESAKQRFEKNLTNLLIVSENNQARLVFHGASNPQRARGLRMLYSFIPTECGGVMTREVPGTYRGSDYCQWIIEEPGQKHLRIVLRSYLSQIVNVHIYDNSTGSEGRLLNSYNLQVSNVQNIDEYFDSNLVTVSAAGVASSLYFVYIRYEMASQACGINSTARFGTIQSPNWPLKYASNSNCTWLIKAPLGHRIELMVHNFSLETTAERCADDYLEIRNGDQSTSPLIGLYCGSRIPPRIPSFGNALWVRFRSDSFVEEAGFRITWQQMATGCGGKLNSPTGAIHSPHSIEGNRGALACDWQITVAQGSTVQLTLQSRDPGLCNGQLAIFDGPNIRSKPMAWNCSSEGQRLLLSSSSNHVLVRYNVEKESPEGVDFVLDYSTNCRVRLEELQGAIETPNFPDKYPANANCEWDIRAGGRSNHIQLAFSHLAVEQLGPNSCDFDYVLLGDYRDEQLISERRLCHAKDLDFTSVGNRVLLRFSSDNSMEAQGFRAEYKRVGCGDALQGTAGSFVTPNAPYSVDVDCEWVITVPEGNQIRLLLTEVHIETSQRDCSEDKLSVLSDSDSSDPLYSTCHVESAVQTLISPANEMRVRFHSGPQRTRKYVEASYVMFQAACGGYVSASNGIITSPGFNEPGNDIYDKDLECVWSIEVADSYGFLLMFDSFNLTGSPDCRVSSLELSHFRGDNRSEQLIKRVCGETFPSIKLVQNHLRLRLKVKEGFWARFSMRFEQVCGGTRTDSEGYLRSRLDEICYWNIAAPEGTKVTLNIHQLECQRCAASAGNCTSGLRVLNALDEVVYYDLCEEHPMQLLLPTNSLMIQTSGVALVAYYSTVESSCGGNITSVRGTLTSPGYPNSYPANVECVWQLETREGNAMELRFEAMDIVQSEHCNTDFLELRAGLQGPLIGLYCDNEVPAEPLLVNSTLWIKFRSQAASTASGFKLRWSYVHDNELTEGTNGTIESPSKVSIQSDDQPYSWRIIADRERVVILSFREYNTGLLLFDGYDDTALPVSIASSPWQFTSSSNVIYLKTVNKDFDHFRVQWRVLRSEEVKTNMTLKSEVCSRVYTLDNGMVRLNSPGYPGYKPNLNCEWTFVPKDPSKHAYVDIFEARLEVTMDCQLDYLSVQTSSNMIDWPEQLRICNSSAYNGKRISRVHGTPNLRLQFVTDATINGTGFRSIVNTECGSNMTGPVGTILNSYTQRLQSSTELGCEWHIEVRRGRVIEITIEYNETARNTSCSHYGIIYDGLDAYAPQLAPGKFCNQMGYNTVRSYRTSGPHAYVRYVYPSTKLNFQPVQSSWNLTYREFSECDAEVRLTHLASSYNISSPGYPYYPHPHSDCTWVIVAPPGETIAATFVDRFALSQRNCDKEFVELYDGSTTLARRLLRTCRSTGTKYSSGNLLLVHYQTQLNEPHGGFRLNVSLSRCGGRFTARSGTIQSEHYPALGGYPKPAVCEYSILSAANTHIQLNFTDLHLPFAASSDSEGLDRIEILDPNDERKIVMTLFGNRSAPIPITLTTNQVVLRFVTKQLGNKYRGFKLEYQSLLGSCHQTVNAASGELELQKSKPTQYIRVCSWRITVPKGQRVRLELLNLDEFRSLNSTPRMMFRTPVSFYNDPIYLSKITALNPQNYNGDGVVRSTDNFMLVRIVISVQQITLRARFSSSEASPCPDDIGSRASGTISNEGLEHLPTYYCTINFVSDPGVTTSFTVQEYRSRRQQPSVQLNDDVVFNKMSLITENATYSLATTAGHLTLMKQMDNGGTHFRATYRRYACGGHVELAEGTVIELPRMVAHFGQLECAWTLMKPIGYEMNGSLSLSDNCDREYLMISDRKFCGSASNLNTTMLNSLQIRLLYHATEYRADSTPFRLQTSKPESLGGWGNIIIVGRQPTPPIKIDAQSYRNNMELSWEFQALGKLSLQLQFQGRFFIETAPNCSHDSLEVLQFQQGMWQPLAKYCGREMPDPLFIPASSMRVVFRTDDQITADGFTFVVSPSCDTKLVASTELQTVSFLKLNRLAGRECSIEITTDTKHQLLVSVTSRSRARPSAQLCRLVGFMAYRLDGEHEEEQSLGRQCPTFEVTGYKRIRIVYTPQLMTSIAWELQYQLLECGGDYRAPFTLRPPIGIANGKSCEWHVMAPPQHAILMRFKYLDIESSQLCQLGHLSIYRGNAVSEEHRLDRLCGNLTSPSIMVDSNQATIVYKLYLEQSGRGFLASVHFTPNCNERLALSEGNTRMSLVRHYQLNATNGTEDLQCFFRASAAPGYRLSVWLKQLQLNANRCKGESCNTLEVIDGFDRDSTSMGIYSAVDGNGTKLFSSNPDLLIKLSGTVAQPNGIGFELILQMEATVCGQLKYNLLGNETVNIRMNNVNQTSLGGSIHCMWEFKANAPFELDLKSVQLQDVAQSTGKCIDYLLMSIQNGDNRYFCGQFRNTVVDITNGTQFTLTFHSSRQGVLDSIDISLHRKANCNRTYNALSGMIYYYTNNELEIGNCTNYIRVPDKYYLTLEIMYITLEHGSNTSSFNVTDLRTNHVIYNLTNNEYISFLSVRSTANAIRLSGLGVRFLQLAYYSSNNKSPPGCGGELNGLEGIISNPDYDNRNYSDCSWRISVPGGKTLQFSFRSFDMGSHSNCQLDNIKVYEVLPDFSEKLHYTFCGQEEPEAFLVKFNQIRIAAKKSPNFNGIGFQLYFFNMVE</sequence>
<dbReference type="Gene3D" id="2.60.120.290">
    <property type="entry name" value="Spermadhesin, CUB domain"/>
    <property type="match status" value="17"/>
</dbReference>
<feature type="domain" description="CUB" evidence="16">
    <location>
        <begin position="2353"/>
        <end position="2471"/>
    </location>
</feature>
<keyword evidence="5" id="KW-0479">Metal-binding</keyword>
<dbReference type="CDD" id="cd00041">
    <property type="entry name" value="CUB"/>
    <property type="match status" value="17"/>
</dbReference>
<organism evidence="18 19">
    <name type="scientific">Drosophila mojavensis</name>
    <name type="common">Fruit fly</name>
    <dbReference type="NCBI Taxonomy" id="7230"/>
    <lineage>
        <taxon>Eukaryota</taxon>
        <taxon>Metazoa</taxon>
        <taxon>Ecdysozoa</taxon>
        <taxon>Arthropoda</taxon>
        <taxon>Hexapoda</taxon>
        <taxon>Insecta</taxon>
        <taxon>Pterygota</taxon>
        <taxon>Neoptera</taxon>
        <taxon>Endopterygota</taxon>
        <taxon>Diptera</taxon>
        <taxon>Brachycera</taxon>
        <taxon>Muscomorpha</taxon>
        <taxon>Ephydroidea</taxon>
        <taxon>Drosophilidae</taxon>
        <taxon>Drosophila</taxon>
    </lineage>
</organism>
<evidence type="ECO:0000313" key="19">
    <source>
        <dbReference type="Proteomes" id="UP000009192"/>
    </source>
</evidence>
<evidence type="ECO:0000256" key="12">
    <source>
        <dbReference type="ARBA" id="ARBA00023180"/>
    </source>
</evidence>
<proteinExistence type="predicted"/>
<feature type="disulfide bond" evidence="14">
    <location>
        <begin position="222"/>
        <end position="231"/>
    </location>
</feature>
<dbReference type="PROSITE" id="PS01186">
    <property type="entry name" value="EGF_2"/>
    <property type="match status" value="4"/>
</dbReference>
<name>B4KUU6_DROMO</name>
<feature type="domain" description="EGF-like" evidence="17">
    <location>
        <begin position="152"/>
        <end position="188"/>
    </location>
</feature>
<feature type="domain" description="EGF-like" evidence="17">
    <location>
        <begin position="190"/>
        <end position="232"/>
    </location>
</feature>
<dbReference type="SMART" id="SM00181">
    <property type="entry name" value="EGF"/>
    <property type="match status" value="8"/>
</dbReference>
<evidence type="ECO:0000256" key="3">
    <source>
        <dbReference type="ARBA" id="ARBA00022475"/>
    </source>
</evidence>
<dbReference type="FunFam" id="2.10.25.10:FF:000038">
    <property type="entry name" value="Fibrillin 2"/>
    <property type="match status" value="1"/>
</dbReference>
<dbReference type="SMART" id="SM00179">
    <property type="entry name" value="EGF_CA"/>
    <property type="match status" value="6"/>
</dbReference>
<feature type="domain" description="CUB" evidence="16">
    <location>
        <begin position="1205"/>
        <end position="1315"/>
    </location>
</feature>
<feature type="domain" description="CUB" evidence="16">
    <location>
        <begin position="2824"/>
        <end position="2919"/>
    </location>
</feature>
<evidence type="ECO:0000256" key="15">
    <source>
        <dbReference type="SAM" id="SignalP"/>
    </source>
</evidence>
<dbReference type="PROSITE" id="PS01187">
    <property type="entry name" value="EGF_CA"/>
    <property type="match status" value="2"/>
</dbReference>
<keyword evidence="19" id="KW-1185">Reference proteome</keyword>
<dbReference type="Pfam" id="PF00431">
    <property type="entry name" value="CUB"/>
    <property type="match status" value="17"/>
</dbReference>
<feature type="domain" description="CUB" evidence="16">
    <location>
        <begin position="2112"/>
        <end position="2234"/>
    </location>
</feature>
<feature type="disulfide bond" evidence="14">
    <location>
        <begin position="178"/>
        <end position="187"/>
    </location>
</feature>
<dbReference type="Proteomes" id="UP000009192">
    <property type="component" value="Unassembled WGS sequence"/>
</dbReference>
<keyword evidence="12" id="KW-0325">Glycoprotein</keyword>
<feature type="disulfide bond" evidence="13">
    <location>
        <begin position="2112"/>
        <end position="2139"/>
    </location>
</feature>
<feature type="domain" description="CUB" evidence="16">
    <location>
        <begin position="3033"/>
        <end position="3142"/>
    </location>
</feature>
<evidence type="ECO:0000256" key="11">
    <source>
        <dbReference type="ARBA" id="ARBA00023157"/>
    </source>
</evidence>
<keyword evidence="7" id="KW-0677">Repeat</keyword>
<dbReference type="EMBL" id="CH933809">
    <property type="protein sequence ID" value="EDW19352.2"/>
    <property type="molecule type" value="Genomic_DNA"/>
</dbReference>
<feature type="signal peptide" evidence="15">
    <location>
        <begin position="1"/>
        <end position="26"/>
    </location>
</feature>
<dbReference type="SMART" id="SM00042">
    <property type="entry name" value="CUB"/>
    <property type="match status" value="17"/>
</dbReference>
<dbReference type="eggNOG" id="KOG4292">
    <property type="taxonomic scope" value="Eukaryota"/>
</dbReference>
<feature type="domain" description="CUB" evidence="16">
    <location>
        <begin position="1992"/>
        <end position="2111"/>
    </location>
</feature>
<keyword evidence="3" id="KW-1003">Cell membrane</keyword>
<evidence type="ECO:0000256" key="1">
    <source>
        <dbReference type="ARBA" id="ARBA00004202"/>
    </source>
</evidence>
<feature type="domain" description="CUB" evidence="16">
    <location>
        <begin position="864"/>
        <end position="979"/>
    </location>
</feature>
<accession>B4KUU6</accession>
<dbReference type="SUPFAM" id="SSF57196">
    <property type="entry name" value="EGF/Laminin"/>
    <property type="match status" value="4"/>
</dbReference>
<dbReference type="InterPro" id="IPR000742">
    <property type="entry name" value="EGF"/>
</dbReference>
<dbReference type="InterPro" id="IPR049883">
    <property type="entry name" value="NOTCH1_EGF-like"/>
</dbReference>
<feature type="domain" description="CUB" evidence="16">
    <location>
        <begin position="1316"/>
        <end position="1430"/>
    </location>
</feature>
<dbReference type="Pfam" id="PF00008">
    <property type="entry name" value="EGF"/>
    <property type="match status" value="3"/>
</dbReference>
<dbReference type="PANTHER" id="PTHR24251">
    <property type="entry name" value="OVOCHYMASE-RELATED"/>
    <property type="match status" value="1"/>
</dbReference>
<keyword evidence="10" id="KW-0472">Membrane</keyword>
<feature type="domain" description="CUB" evidence="16">
    <location>
        <begin position="1432"/>
        <end position="1543"/>
    </location>
</feature>
<dbReference type="GO" id="GO:0005886">
    <property type="term" value="C:plasma membrane"/>
    <property type="evidence" value="ECO:0007669"/>
    <property type="project" value="UniProtKB-SubCell"/>
</dbReference>
<evidence type="ECO:0000256" key="9">
    <source>
        <dbReference type="ARBA" id="ARBA00022927"/>
    </source>
</evidence>
<dbReference type="GO" id="GO:0015031">
    <property type="term" value="P:protein transport"/>
    <property type="evidence" value="ECO:0007669"/>
    <property type="project" value="UniProtKB-KW"/>
</dbReference>
<dbReference type="PROSITE" id="PS50026">
    <property type="entry name" value="EGF_3"/>
    <property type="match status" value="6"/>
</dbReference>
<evidence type="ECO:0000256" key="2">
    <source>
        <dbReference type="ARBA" id="ARBA00022448"/>
    </source>
</evidence>
<gene>
    <name evidence="18" type="primary">Dmoj\GI13733</name>
    <name evidence="18" type="ORF">Dmoj_GI13733</name>
</gene>
<dbReference type="SUPFAM" id="SSF57184">
    <property type="entry name" value="Growth factor receptor domain"/>
    <property type="match status" value="1"/>
</dbReference>
<dbReference type="FunFam" id="2.60.120.290:FF:000005">
    <property type="entry name" value="Procollagen C-endopeptidase enhancer 1"/>
    <property type="match status" value="1"/>
</dbReference>
<feature type="domain" description="EGF-like" evidence="17">
    <location>
        <begin position="288"/>
        <end position="327"/>
    </location>
</feature>
<keyword evidence="2" id="KW-0813">Transport</keyword>
<keyword evidence="4 14" id="KW-0245">EGF-like domain</keyword>
<reference evidence="18 19" key="1">
    <citation type="journal article" date="2007" name="Nature">
        <title>Evolution of genes and genomes on the Drosophila phylogeny.</title>
        <authorList>
            <consortium name="Drosophila 12 Genomes Consortium"/>
            <person name="Clark A.G."/>
            <person name="Eisen M.B."/>
            <person name="Smith D.R."/>
            <person name="Bergman C.M."/>
            <person name="Oliver B."/>
            <person name="Markow T.A."/>
            <person name="Kaufman T.C."/>
            <person name="Kellis M."/>
            <person name="Gelbart W."/>
            <person name="Iyer V.N."/>
            <person name="Pollard D.A."/>
            <person name="Sackton T.B."/>
            <person name="Larracuente A.M."/>
            <person name="Singh N.D."/>
            <person name="Abad J.P."/>
            <person name="Abt D.N."/>
            <person name="Adryan B."/>
            <person name="Aguade M."/>
            <person name="Akashi H."/>
            <person name="Anderson W.W."/>
            <person name="Aquadro C.F."/>
            <person name="Ardell D.H."/>
            <person name="Arguello R."/>
            <person name="Artieri C.G."/>
            <person name="Barbash D.A."/>
            <person name="Barker D."/>
            <person name="Barsanti P."/>
            <person name="Batterham P."/>
            <person name="Batzoglou S."/>
            <person name="Begun D."/>
            <person name="Bhutkar A."/>
            <person name="Blanco E."/>
            <person name="Bosak S.A."/>
            <person name="Bradley R.K."/>
            <person name="Brand A.D."/>
            <person name="Brent M.R."/>
            <person name="Brooks A.N."/>
            <person name="Brown R.H."/>
            <person name="Butlin R.K."/>
            <person name="Caggese C."/>
            <person name="Calvi B.R."/>
            <person name="Bernardo de Carvalho A."/>
            <person name="Caspi A."/>
            <person name="Castrezana S."/>
            <person name="Celniker S.E."/>
            <person name="Chang J.L."/>
            <person name="Chapple C."/>
            <person name="Chatterji S."/>
            <person name="Chinwalla A."/>
            <person name="Civetta A."/>
            <person name="Clifton S.W."/>
            <person name="Comeron J.M."/>
            <person name="Costello J.C."/>
            <person name="Coyne J.A."/>
            <person name="Daub J."/>
            <person name="David R.G."/>
            <person name="Delcher A.L."/>
            <person name="Delehaunty K."/>
            <person name="Do C.B."/>
            <person name="Ebling H."/>
            <person name="Edwards K."/>
            <person name="Eickbush T."/>
            <person name="Evans J.D."/>
            <person name="Filipski A."/>
            <person name="Findeiss S."/>
            <person name="Freyhult E."/>
            <person name="Fulton L."/>
            <person name="Fulton R."/>
            <person name="Garcia A.C."/>
            <person name="Gardiner A."/>
            <person name="Garfield D.A."/>
            <person name="Garvin B.E."/>
            <person name="Gibson G."/>
            <person name="Gilbert D."/>
            <person name="Gnerre S."/>
            <person name="Godfrey J."/>
            <person name="Good R."/>
            <person name="Gotea V."/>
            <person name="Gravely B."/>
            <person name="Greenberg A.J."/>
            <person name="Griffiths-Jones S."/>
            <person name="Gross S."/>
            <person name="Guigo R."/>
            <person name="Gustafson E.A."/>
            <person name="Haerty W."/>
            <person name="Hahn M.W."/>
            <person name="Halligan D.L."/>
            <person name="Halpern A.L."/>
            <person name="Halter G.M."/>
            <person name="Han M.V."/>
            <person name="Heger A."/>
            <person name="Hillier L."/>
            <person name="Hinrichs A.S."/>
            <person name="Holmes I."/>
            <person name="Hoskins R.A."/>
            <person name="Hubisz M.J."/>
            <person name="Hultmark D."/>
            <person name="Huntley M.A."/>
            <person name="Jaffe D.B."/>
            <person name="Jagadeeshan S."/>
            <person name="Jeck W.R."/>
            <person name="Johnson J."/>
            <person name="Jones C.D."/>
            <person name="Jordan W.C."/>
            <person name="Karpen G.H."/>
            <person name="Kataoka E."/>
            <person name="Keightley P.D."/>
            <person name="Kheradpour P."/>
            <person name="Kirkness E.F."/>
            <person name="Koerich L.B."/>
            <person name="Kristiansen K."/>
            <person name="Kudrna D."/>
            <person name="Kulathinal R.J."/>
            <person name="Kumar S."/>
            <person name="Kwok R."/>
            <person name="Lander E."/>
            <person name="Langley C.H."/>
            <person name="Lapoint R."/>
            <person name="Lazzaro B.P."/>
            <person name="Lee S.J."/>
            <person name="Levesque L."/>
            <person name="Li R."/>
            <person name="Lin C.F."/>
            <person name="Lin M.F."/>
            <person name="Lindblad-Toh K."/>
            <person name="Llopart A."/>
            <person name="Long M."/>
            <person name="Low L."/>
            <person name="Lozovsky E."/>
            <person name="Lu J."/>
            <person name="Luo M."/>
            <person name="Machado C.A."/>
            <person name="Makalowski W."/>
            <person name="Marzo M."/>
            <person name="Matsuda M."/>
            <person name="Matzkin L."/>
            <person name="McAllister B."/>
            <person name="McBride C.S."/>
            <person name="McKernan B."/>
            <person name="McKernan K."/>
            <person name="Mendez-Lago M."/>
            <person name="Minx P."/>
            <person name="Mollenhauer M.U."/>
            <person name="Montooth K."/>
            <person name="Mount S.M."/>
            <person name="Mu X."/>
            <person name="Myers E."/>
            <person name="Negre B."/>
            <person name="Newfeld S."/>
            <person name="Nielsen R."/>
            <person name="Noor M.A."/>
            <person name="O'Grady P."/>
            <person name="Pachter L."/>
            <person name="Papaceit M."/>
            <person name="Parisi M.J."/>
            <person name="Parisi M."/>
            <person name="Parts L."/>
            <person name="Pedersen J.S."/>
            <person name="Pesole G."/>
            <person name="Phillippy A.M."/>
            <person name="Ponting C.P."/>
            <person name="Pop M."/>
            <person name="Porcelli D."/>
            <person name="Powell J.R."/>
            <person name="Prohaska S."/>
            <person name="Pruitt K."/>
            <person name="Puig M."/>
            <person name="Quesneville H."/>
            <person name="Ram K.R."/>
            <person name="Rand D."/>
            <person name="Rasmussen M.D."/>
            <person name="Reed L.K."/>
            <person name="Reenan R."/>
            <person name="Reily A."/>
            <person name="Remington K.A."/>
            <person name="Rieger T.T."/>
            <person name="Ritchie M.G."/>
            <person name="Robin C."/>
            <person name="Rogers Y.H."/>
            <person name="Rohde C."/>
            <person name="Rozas J."/>
            <person name="Rubenfield M.J."/>
            <person name="Ruiz A."/>
            <person name="Russo S."/>
            <person name="Salzberg S.L."/>
            <person name="Sanchez-Gracia A."/>
            <person name="Saranga D.J."/>
            <person name="Sato H."/>
            <person name="Schaeffer S.W."/>
            <person name="Schatz M.C."/>
            <person name="Schlenke T."/>
            <person name="Schwartz R."/>
            <person name="Segarra C."/>
            <person name="Singh R.S."/>
            <person name="Sirot L."/>
            <person name="Sirota M."/>
            <person name="Sisneros N.B."/>
            <person name="Smith C.D."/>
            <person name="Smith T.F."/>
            <person name="Spieth J."/>
            <person name="Stage D.E."/>
            <person name="Stark A."/>
            <person name="Stephan W."/>
            <person name="Strausberg R.L."/>
            <person name="Strempel S."/>
            <person name="Sturgill D."/>
            <person name="Sutton G."/>
            <person name="Sutton G.G."/>
            <person name="Tao W."/>
            <person name="Teichmann S."/>
            <person name="Tobari Y.N."/>
            <person name="Tomimura Y."/>
            <person name="Tsolas J.M."/>
            <person name="Valente V.L."/>
            <person name="Venter E."/>
            <person name="Venter J.C."/>
            <person name="Vicario S."/>
            <person name="Vieira F.G."/>
            <person name="Vilella A.J."/>
            <person name="Villasante A."/>
            <person name="Walenz B."/>
            <person name="Wang J."/>
            <person name="Wasserman M."/>
            <person name="Watts T."/>
            <person name="Wilson D."/>
            <person name="Wilson R.K."/>
            <person name="Wing R.A."/>
            <person name="Wolfner M.F."/>
            <person name="Wong A."/>
            <person name="Wong G.K."/>
            <person name="Wu C.I."/>
            <person name="Wu G."/>
            <person name="Yamamoto D."/>
            <person name="Yang H.P."/>
            <person name="Yang S.P."/>
            <person name="Yorke J.A."/>
            <person name="Yoshida K."/>
            <person name="Zdobnov E."/>
            <person name="Zhang P."/>
            <person name="Zhang Y."/>
            <person name="Zimin A.V."/>
            <person name="Baldwin J."/>
            <person name="Abdouelleil A."/>
            <person name="Abdulkadir J."/>
            <person name="Abebe A."/>
            <person name="Abera B."/>
            <person name="Abreu J."/>
            <person name="Acer S.C."/>
            <person name="Aftuck L."/>
            <person name="Alexander A."/>
            <person name="An P."/>
            <person name="Anderson E."/>
            <person name="Anderson S."/>
            <person name="Arachi H."/>
            <person name="Azer M."/>
            <person name="Bachantsang P."/>
            <person name="Barry A."/>
            <person name="Bayul T."/>
            <person name="Berlin A."/>
            <person name="Bessette D."/>
            <person name="Bloom T."/>
            <person name="Blye J."/>
            <person name="Boguslavskiy L."/>
            <person name="Bonnet C."/>
            <person name="Boukhgalter B."/>
            <person name="Bourzgui I."/>
            <person name="Brown A."/>
            <person name="Cahill P."/>
            <person name="Channer S."/>
            <person name="Cheshatsang Y."/>
            <person name="Chuda L."/>
            <person name="Citroen M."/>
            <person name="Collymore A."/>
            <person name="Cooke P."/>
            <person name="Costello M."/>
            <person name="D'Aco K."/>
            <person name="Daza R."/>
            <person name="De Haan G."/>
            <person name="DeGray S."/>
            <person name="DeMaso C."/>
            <person name="Dhargay N."/>
            <person name="Dooley K."/>
            <person name="Dooley E."/>
            <person name="Doricent M."/>
            <person name="Dorje P."/>
            <person name="Dorjee K."/>
            <person name="Dupes A."/>
            <person name="Elong R."/>
            <person name="Falk J."/>
            <person name="Farina A."/>
            <person name="Faro S."/>
            <person name="Ferguson D."/>
            <person name="Fisher S."/>
            <person name="Foley C.D."/>
            <person name="Franke A."/>
            <person name="Friedrich D."/>
            <person name="Gadbois L."/>
            <person name="Gearin G."/>
            <person name="Gearin C.R."/>
            <person name="Giannoukos G."/>
            <person name="Goode T."/>
            <person name="Graham J."/>
            <person name="Grandbois E."/>
            <person name="Grewal S."/>
            <person name="Gyaltsen K."/>
            <person name="Hafez N."/>
            <person name="Hagos B."/>
            <person name="Hall J."/>
            <person name="Henson C."/>
            <person name="Hollinger A."/>
            <person name="Honan T."/>
            <person name="Huard M.D."/>
            <person name="Hughes L."/>
            <person name="Hurhula B."/>
            <person name="Husby M.E."/>
            <person name="Kamat A."/>
            <person name="Kanga B."/>
            <person name="Kashin S."/>
            <person name="Khazanovich D."/>
            <person name="Kisner P."/>
            <person name="Lance K."/>
            <person name="Lara M."/>
            <person name="Lee W."/>
            <person name="Lennon N."/>
            <person name="Letendre F."/>
            <person name="LeVine R."/>
            <person name="Lipovsky A."/>
            <person name="Liu X."/>
            <person name="Liu J."/>
            <person name="Liu S."/>
            <person name="Lokyitsang T."/>
            <person name="Lokyitsang Y."/>
            <person name="Lubonja R."/>
            <person name="Lui A."/>
            <person name="MacDonald P."/>
            <person name="Magnisalis V."/>
            <person name="Maru K."/>
            <person name="Matthews C."/>
            <person name="McCusker W."/>
            <person name="McDonough S."/>
            <person name="Mehta T."/>
            <person name="Meldrim J."/>
            <person name="Meneus L."/>
            <person name="Mihai O."/>
            <person name="Mihalev A."/>
            <person name="Mihova T."/>
            <person name="Mittelman R."/>
            <person name="Mlenga V."/>
            <person name="Montmayeur A."/>
            <person name="Mulrain L."/>
            <person name="Navidi A."/>
            <person name="Naylor J."/>
            <person name="Negash T."/>
            <person name="Nguyen T."/>
            <person name="Nguyen N."/>
            <person name="Nicol R."/>
            <person name="Norbu C."/>
            <person name="Norbu N."/>
            <person name="Novod N."/>
            <person name="O'Neill B."/>
            <person name="Osman S."/>
            <person name="Markiewicz E."/>
            <person name="Oyono O.L."/>
            <person name="Patti C."/>
            <person name="Phunkhang P."/>
            <person name="Pierre F."/>
            <person name="Priest M."/>
            <person name="Raghuraman S."/>
            <person name="Rege F."/>
            <person name="Reyes R."/>
            <person name="Rise C."/>
            <person name="Rogov P."/>
            <person name="Ross K."/>
            <person name="Ryan E."/>
            <person name="Settipalli S."/>
            <person name="Shea T."/>
            <person name="Sherpa N."/>
            <person name="Shi L."/>
            <person name="Shih D."/>
            <person name="Sparrow T."/>
            <person name="Spaulding J."/>
            <person name="Stalker J."/>
            <person name="Stange-Thomann N."/>
            <person name="Stavropoulos S."/>
            <person name="Stone C."/>
            <person name="Strader C."/>
            <person name="Tesfaye S."/>
            <person name="Thomson T."/>
            <person name="Thoulutsang Y."/>
            <person name="Thoulutsang D."/>
            <person name="Topham K."/>
            <person name="Topping I."/>
            <person name="Tsamla T."/>
            <person name="Vassiliev H."/>
            <person name="Vo A."/>
            <person name="Wangchuk T."/>
            <person name="Wangdi T."/>
            <person name="Weiand M."/>
            <person name="Wilkinson J."/>
            <person name="Wilson A."/>
            <person name="Yadav S."/>
            <person name="Young G."/>
            <person name="Yu Q."/>
            <person name="Zembek L."/>
            <person name="Zhong D."/>
            <person name="Zimmer A."/>
            <person name="Zwirko Z."/>
            <person name="Jaffe D.B."/>
            <person name="Alvarez P."/>
            <person name="Brockman W."/>
            <person name="Butler J."/>
            <person name="Chin C."/>
            <person name="Gnerre S."/>
            <person name="Grabherr M."/>
            <person name="Kleber M."/>
            <person name="Mauceli E."/>
            <person name="MacCallum I."/>
        </authorList>
    </citation>
    <scope>NUCLEOTIDE SEQUENCE [LARGE SCALE GENOMIC DNA]</scope>
    <source>
        <strain evidence="19">Tucson 15081-1352.22</strain>
    </source>
</reference>
<evidence type="ECO:0000256" key="7">
    <source>
        <dbReference type="ARBA" id="ARBA00022737"/>
    </source>
</evidence>
<feature type="domain" description="EGF-like" evidence="17">
    <location>
        <begin position="421"/>
        <end position="457"/>
    </location>
</feature>
<protein>
    <recommendedName>
        <fullName evidence="20">Cubilin</fullName>
    </recommendedName>
</protein>
<feature type="domain" description="CUB" evidence="16">
    <location>
        <begin position="501"/>
        <end position="625"/>
    </location>
</feature>
<dbReference type="SMR" id="B4KUU6"/>
<dbReference type="FunFam" id="2.10.25.10:FF:000379">
    <property type="entry name" value="Cubilin"/>
    <property type="match status" value="1"/>
</dbReference>
<feature type="domain" description="CUB" evidence="16">
    <location>
        <begin position="1088"/>
        <end position="1201"/>
    </location>
</feature>
<feature type="disulfide bond" evidence="14">
    <location>
        <begin position="447"/>
        <end position="456"/>
    </location>
</feature>
<feature type="chain" id="PRO_5006456759" description="Cubilin" evidence="15">
    <location>
        <begin position="27"/>
        <end position="3613"/>
    </location>
</feature>
<feature type="domain" description="CUB" evidence="16">
    <location>
        <begin position="1547"/>
        <end position="1659"/>
    </location>
</feature>
<dbReference type="InterPro" id="IPR035914">
    <property type="entry name" value="Sperma_CUB_dom_sf"/>
</dbReference>
<dbReference type="PROSITE" id="PS00022">
    <property type="entry name" value="EGF_1"/>
    <property type="match status" value="4"/>
</dbReference>
<dbReference type="Pfam" id="PF07645">
    <property type="entry name" value="EGF_CA"/>
    <property type="match status" value="3"/>
</dbReference>
<comment type="caution">
    <text evidence="14">Lacks conserved residue(s) required for the propagation of feature annotation.</text>
</comment>
<feature type="domain" description="EGF-like" evidence="17">
    <location>
        <begin position="375"/>
        <end position="417"/>
    </location>
</feature>
<dbReference type="CDD" id="cd00054">
    <property type="entry name" value="EGF_CA"/>
    <property type="match status" value="5"/>
</dbReference>
<dbReference type="FunFam" id="2.10.25.10:FF:000260">
    <property type="entry name" value="Notch receptor 4"/>
    <property type="match status" value="1"/>
</dbReference>
<evidence type="ECO:0008006" key="20">
    <source>
        <dbReference type="Google" id="ProtNLM"/>
    </source>
</evidence>
<keyword evidence="8" id="KW-0106">Calcium</keyword>
<dbReference type="PROSITE" id="PS00010">
    <property type="entry name" value="ASX_HYDROXYL"/>
    <property type="match status" value="2"/>
</dbReference>
<dbReference type="SUPFAM" id="SSF49854">
    <property type="entry name" value="Spermadhesin, CUB domain"/>
    <property type="match status" value="20"/>
</dbReference>
<keyword evidence="9" id="KW-0653">Protein transport</keyword>
<dbReference type="FunFam" id="2.60.120.290:FF:000013">
    <property type="entry name" value="Membrane frizzled-related protein"/>
    <property type="match status" value="2"/>
</dbReference>
<feature type="domain" description="CUB" evidence="16">
    <location>
        <begin position="629"/>
        <end position="748"/>
    </location>
</feature>
<evidence type="ECO:0000256" key="13">
    <source>
        <dbReference type="PROSITE-ProRule" id="PRU00059"/>
    </source>
</evidence>
<dbReference type="InterPro" id="IPR009030">
    <property type="entry name" value="Growth_fac_rcpt_cys_sf"/>
</dbReference>
<comment type="subcellular location">
    <subcellularLocation>
        <location evidence="1">Cell membrane</location>
        <topology evidence="1">Peripheral membrane protein</topology>
    </subcellularLocation>
</comment>
<evidence type="ECO:0000259" key="16">
    <source>
        <dbReference type="PROSITE" id="PS01180"/>
    </source>
</evidence>
<feature type="disulfide bond" evidence="13">
    <location>
        <begin position="1992"/>
        <end position="2019"/>
    </location>
</feature>
<feature type="domain" description="EGF-like" evidence="17">
    <location>
        <begin position="458"/>
        <end position="495"/>
    </location>
</feature>
<feature type="disulfide bond" evidence="14">
    <location>
        <begin position="485"/>
        <end position="494"/>
    </location>
</feature>
<evidence type="ECO:0000256" key="8">
    <source>
        <dbReference type="ARBA" id="ARBA00022837"/>
    </source>
</evidence>
<dbReference type="OrthoDB" id="10009301at2759"/>
<evidence type="ECO:0000256" key="6">
    <source>
        <dbReference type="ARBA" id="ARBA00022729"/>
    </source>
</evidence>
<dbReference type="FunFam" id="2.10.25.10:FF:000007">
    <property type="entry name" value="Delta-like protein"/>
    <property type="match status" value="1"/>
</dbReference>
<dbReference type="CDD" id="cd00053">
    <property type="entry name" value="EGF"/>
    <property type="match status" value="1"/>
</dbReference>
<dbReference type="Gene3D" id="2.10.25.10">
    <property type="entry name" value="Laminin"/>
    <property type="match status" value="6"/>
</dbReference>